<dbReference type="GO" id="GO:0008270">
    <property type="term" value="F:zinc ion binding"/>
    <property type="evidence" value="ECO:0007669"/>
    <property type="project" value="UniProtKB-KW"/>
</dbReference>
<evidence type="ECO:0000256" key="4">
    <source>
        <dbReference type="ARBA" id="ARBA00022771"/>
    </source>
</evidence>
<evidence type="ECO:0000259" key="12">
    <source>
        <dbReference type="PROSITE" id="PS50097"/>
    </source>
</evidence>
<evidence type="ECO:0000313" key="14">
    <source>
        <dbReference type="Proteomes" id="UP000504630"/>
    </source>
</evidence>
<dbReference type="InterPro" id="IPR036236">
    <property type="entry name" value="Znf_C2H2_sf"/>
</dbReference>
<dbReference type="GO" id="GO:0005634">
    <property type="term" value="C:nucleus"/>
    <property type="evidence" value="ECO:0007669"/>
    <property type="project" value="UniProtKB-SubCell"/>
</dbReference>
<keyword evidence="7" id="KW-0238">DNA-binding</keyword>
<evidence type="ECO:0000259" key="13">
    <source>
        <dbReference type="PROSITE" id="PS50157"/>
    </source>
</evidence>
<keyword evidence="9" id="KW-0539">Nucleus</keyword>
<dbReference type="InParanoid" id="A0A6J2PCY5"/>
<dbReference type="PANTHER" id="PTHR46105">
    <property type="entry name" value="AGAP004733-PA"/>
    <property type="match status" value="1"/>
</dbReference>
<reference evidence="15" key="1">
    <citation type="submission" date="2025-08" db="UniProtKB">
        <authorList>
            <consortium name="RefSeq"/>
        </authorList>
    </citation>
    <scope>IDENTIFICATION</scope>
</reference>
<keyword evidence="2" id="KW-0479">Metal-binding</keyword>
<evidence type="ECO:0000256" key="11">
    <source>
        <dbReference type="SAM" id="MobiDB-lite"/>
    </source>
</evidence>
<name>A0A6J2PCY5_COTGO</name>
<dbReference type="PANTHER" id="PTHR46105:SF5">
    <property type="entry name" value="ZINC FINGER AND BTB DOMAIN-CONTAINING PROTEIN 44 ISOFORM X1"/>
    <property type="match status" value="1"/>
</dbReference>
<dbReference type="PROSITE" id="PS50157">
    <property type="entry name" value="ZINC_FINGER_C2H2_2"/>
    <property type="match status" value="2"/>
</dbReference>
<dbReference type="GO" id="GO:0000981">
    <property type="term" value="F:DNA-binding transcription factor activity, RNA polymerase II-specific"/>
    <property type="evidence" value="ECO:0007669"/>
    <property type="project" value="TreeGrafter"/>
</dbReference>
<feature type="region of interest" description="Disordered" evidence="11">
    <location>
        <begin position="241"/>
        <end position="350"/>
    </location>
</feature>
<dbReference type="InterPro" id="IPR011333">
    <property type="entry name" value="SKP1/BTB/POZ_sf"/>
</dbReference>
<dbReference type="SMART" id="SM00225">
    <property type="entry name" value="BTB"/>
    <property type="match status" value="1"/>
</dbReference>
<keyword evidence="8" id="KW-0804">Transcription</keyword>
<dbReference type="InterPro" id="IPR013087">
    <property type="entry name" value="Znf_C2H2_type"/>
</dbReference>
<keyword evidence="4 10" id="KW-0863">Zinc-finger</keyword>
<dbReference type="InterPro" id="IPR000210">
    <property type="entry name" value="BTB/POZ_dom"/>
</dbReference>
<dbReference type="GeneID" id="115005362"/>
<dbReference type="Pfam" id="PF00096">
    <property type="entry name" value="zf-C2H2"/>
    <property type="match status" value="2"/>
</dbReference>
<feature type="compositionally biased region" description="Basic and acidic residues" evidence="11">
    <location>
        <begin position="590"/>
        <end position="603"/>
    </location>
</feature>
<dbReference type="Gene3D" id="3.30.710.10">
    <property type="entry name" value="Potassium Channel Kv1.1, Chain A"/>
    <property type="match status" value="1"/>
</dbReference>
<dbReference type="FunFam" id="3.30.160.60:FF:000446">
    <property type="entry name" value="Zinc finger protein"/>
    <property type="match status" value="1"/>
</dbReference>
<dbReference type="SUPFAM" id="SSF54695">
    <property type="entry name" value="POZ domain"/>
    <property type="match status" value="1"/>
</dbReference>
<dbReference type="PROSITE" id="PS00028">
    <property type="entry name" value="ZINC_FINGER_C2H2_1"/>
    <property type="match status" value="2"/>
</dbReference>
<keyword evidence="14" id="KW-1185">Reference proteome</keyword>
<evidence type="ECO:0000256" key="2">
    <source>
        <dbReference type="ARBA" id="ARBA00022723"/>
    </source>
</evidence>
<evidence type="ECO:0000256" key="8">
    <source>
        <dbReference type="ARBA" id="ARBA00023163"/>
    </source>
</evidence>
<feature type="domain" description="C2H2-type" evidence="13">
    <location>
        <begin position="744"/>
        <end position="771"/>
    </location>
</feature>
<organism evidence="14 15">
    <name type="scientific">Cottoperca gobio</name>
    <name type="common">Frogmouth</name>
    <name type="synonym">Aphritis gobio</name>
    <dbReference type="NCBI Taxonomy" id="56716"/>
    <lineage>
        <taxon>Eukaryota</taxon>
        <taxon>Metazoa</taxon>
        <taxon>Chordata</taxon>
        <taxon>Craniata</taxon>
        <taxon>Vertebrata</taxon>
        <taxon>Euteleostomi</taxon>
        <taxon>Actinopterygii</taxon>
        <taxon>Neopterygii</taxon>
        <taxon>Teleostei</taxon>
        <taxon>Neoteleostei</taxon>
        <taxon>Acanthomorphata</taxon>
        <taxon>Eupercaria</taxon>
        <taxon>Perciformes</taxon>
        <taxon>Notothenioidei</taxon>
        <taxon>Bovichtidae</taxon>
        <taxon>Cottoperca</taxon>
    </lineage>
</organism>
<dbReference type="AlphaFoldDB" id="A0A6J2PCY5"/>
<evidence type="ECO:0000256" key="10">
    <source>
        <dbReference type="PROSITE-ProRule" id="PRU00042"/>
    </source>
</evidence>
<dbReference type="InterPro" id="IPR050457">
    <property type="entry name" value="ZnFinger_BTB_dom_contain"/>
</dbReference>
<keyword evidence="6" id="KW-0805">Transcription regulation</keyword>
<evidence type="ECO:0000313" key="15">
    <source>
        <dbReference type="RefSeq" id="XP_029283007.1"/>
    </source>
</evidence>
<dbReference type="Gene3D" id="3.30.160.60">
    <property type="entry name" value="Classic Zinc Finger"/>
    <property type="match status" value="2"/>
</dbReference>
<dbReference type="Proteomes" id="UP000504630">
    <property type="component" value="Chromosome 3"/>
</dbReference>
<feature type="compositionally biased region" description="Basic and acidic residues" evidence="11">
    <location>
        <begin position="299"/>
        <end position="315"/>
    </location>
</feature>
<feature type="region of interest" description="Disordered" evidence="11">
    <location>
        <begin position="581"/>
        <end position="608"/>
    </location>
</feature>
<dbReference type="GO" id="GO:0000978">
    <property type="term" value="F:RNA polymerase II cis-regulatory region sequence-specific DNA binding"/>
    <property type="evidence" value="ECO:0007669"/>
    <property type="project" value="TreeGrafter"/>
</dbReference>
<evidence type="ECO:0000256" key="7">
    <source>
        <dbReference type="ARBA" id="ARBA00023125"/>
    </source>
</evidence>
<proteinExistence type="predicted"/>
<keyword evidence="3" id="KW-0677">Repeat</keyword>
<evidence type="ECO:0000256" key="6">
    <source>
        <dbReference type="ARBA" id="ARBA00023015"/>
    </source>
</evidence>
<dbReference type="SMART" id="SM00355">
    <property type="entry name" value="ZnF_C2H2"/>
    <property type="match status" value="2"/>
</dbReference>
<dbReference type="PROSITE" id="PS50097">
    <property type="entry name" value="BTB"/>
    <property type="match status" value="1"/>
</dbReference>
<gene>
    <name evidence="15" type="primary">LOC115005362</name>
</gene>
<dbReference type="SUPFAM" id="SSF57667">
    <property type="entry name" value="beta-beta-alpha zinc fingers"/>
    <property type="match status" value="1"/>
</dbReference>
<feature type="compositionally biased region" description="Basic and acidic residues" evidence="11">
    <location>
        <begin position="278"/>
        <end position="291"/>
    </location>
</feature>
<feature type="compositionally biased region" description="Low complexity" evidence="11">
    <location>
        <begin position="333"/>
        <end position="344"/>
    </location>
</feature>
<evidence type="ECO:0000256" key="9">
    <source>
        <dbReference type="ARBA" id="ARBA00023242"/>
    </source>
</evidence>
<dbReference type="RefSeq" id="XP_029283007.1">
    <property type="nucleotide sequence ID" value="XM_029427147.1"/>
</dbReference>
<accession>A0A6J2PCY5</accession>
<evidence type="ECO:0000256" key="5">
    <source>
        <dbReference type="ARBA" id="ARBA00022833"/>
    </source>
</evidence>
<dbReference type="Pfam" id="PF00651">
    <property type="entry name" value="BTB"/>
    <property type="match status" value="1"/>
</dbReference>
<keyword evidence="5" id="KW-0862">Zinc</keyword>
<comment type="subcellular location">
    <subcellularLocation>
        <location evidence="1">Nucleus</location>
    </subcellularLocation>
</comment>
<feature type="compositionally biased region" description="Basic and acidic residues" evidence="11">
    <location>
        <begin position="241"/>
        <end position="251"/>
    </location>
</feature>
<evidence type="ECO:0000256" key="3">
    <source>
        <dbReference type="ARBA" id="ARBA00022737"/>
    </source>
</evidence>
<protein>
    <submittedName>
        <fullName evidence="15">Uncharacterized protein LOC115005362</fullName>
    </submittedName>
</protein>
<dbReference type="KEGG" id="cgob:115005362"/>
<sequence>MEVLPCAQEASDHATSLLASLSLQREQVQFCDCVLRQRQNPGQLHPAHRCVLAASSPVLASILSSTGALVELQAPCLSDSVLALLLDYIYTGTMPYSHNQHQYHNLLSAACYLEMDGLQEALKARQQIEVKEADNTNASTGTFRNYLREDHPYSAHVNTCDDIDPYRSSSKKIENHCSRKNASTLVDVSTCCSISESTGSSVNRGNCGQVPQDLIQNIPCTAEVHKVSGEDKQVHKDLFHSAHSAGTEKPETCQGSTDEELERTVEDRRRSNLLCTSEVREEETSRTEKMQRLCSTMKSKAEVEQTNRKEEDKTQICHSPLLRLSTSHMDNVSPSQSSSSSSSSAPHPCCGEVTVIRHSSRAAMLQLAEVASITPYHPVTQASVSSNRANFWMATAAEEQSIHLQDLRAVIPLPVQDSDTGSDSHCKDLWSEGETEKEHSYLRCPAVTDRQDRHCDLRGPKTDCYPNLHRAEKSTKDAAFCQHVFDSVNRDEAITFKRYKLCRPVSPTHKSCSDSVTAGLSGFECCTSVEHEKMSGTEITGLTFKLPTVHNMSDPTYSVVGPSYRGHLQYHLTQEETHLSHGYAGHKHPHPESSDQSSDDKEVSTCASPDYNSLRQHFATGTTDQVLLLDISTKPAELLVDNALRQMETFGNGFGSNDREQLIERKSEAGVHTKYRVGETNEEQEKRKRVGKCEVIHKAGVEERVSKHKEGESQITTSVQDSVHASMSSTNTSAHLSKPVHHPFQCSLCNRSYSQRGSLNRHVRSHLGVRPFPCPRCPMTFSRQYRVTEHMRVHQRCVILSDFSSQALAFHGGAAAL</sequence>
<dbReference type="OrthoDB" id="3437960at2759"/>
<evidence type="ECO:0000256" key="1">
    <source>
        <dbReference type="ARBA" id="ARBA00004123"/>
    </source>
</evidence>
<feature type="domain" description="C2H2-type" evidence="13">
    <location>
        <begin position="772"/>
        <end position="794"/>
    </location>
</feature>
<feature type="domain" description="BTB" evidence="12">
    <location>
        <begin position="31"/>
        <end position="98"/>
    </location>
</feature>